<dbReference type="eggNOG" id="ENOG50335TZ">
    <property type="taxonomic scope" value="Bacteria"/>
</dbReference>
<dbReference type="STRING" id="1384049.CD29_13445"/>
<dbReference type="RefSeq" id="WP_036187542.1">
    <property type="nucleotide sequence ID" value="NZ_AVDA01000015.1"/>
</dbReference>
<keyword evidence="2" id="KW-1185">Reference proteome</keyword>
<gene>
    <name evidence="1" type="ORF">CD29_13445</name>
</gene>
<proteinExistence type="predicted"/>
<evidence type="ECO:0000313" key="1">
    <source>
        <dbReference type="EMBL" id="KGR77888.1"/>
    </source>
</evidence>
<dbReference type="AlphaFoldDB" id="A0A0A3I5D6"/>
<dbReference type="EMBL" id="JPVN01000015">
    <property type="protein sequence ID" value="KGR77888.1"/>
    <property type="molecule type" value="Genomic_DNA"/>
</dbReference>
<accession>A0A0A3I5D6</accession>
<organism evidence="1 2">
    <name type="scientific">Ureibacillus manganicus DSM 26584</name>
    <dbReference type="NCBI Taxonomy" id="1384049"/>
    <lineage>
        <taxon>Bacteria</taxon>
        <taxon>Bacillati</taxon>
        <taxon>Bacillota</taxon>
        <taxon>Bacilli</taxon>
        <taxon>Bacillales</taxon>
        <taxon>Caryophanaceae</taxon>
        <taxon>Ureibacillus</taxon>
    </lineage>
</organism>
<reference evidence="1 2" key="1">
    <citation type="submission" date="2014-02" db="EMBL/GenBank/DDBJ databases">
        <title>Draft genome sequence of Lysinibacillus manganicus DSM 26584T.</title>
        <authorList>
            <person name="Zhang F."/>
            <person name="Wang G."/>
            <person name="Zhang L."/>
        </authorList>
    </citation>
    <scope>NUCLEOTIDE SEQUENCE [LARGE SCALE GENOMIC DNA]</scope>
    <source>
        <strain evidence="1 2">DSM 26584</strain>
    </source>
</reference>
<dbReference type="OrthoDB" id="2455445at2"/>
<comment type="caution">
    <text evidence="1">The sequence shown here is derived from an EMBL/GenBank/DDBJ whole genome shotgun (WGS) entry which is preliminary data.</text>
</comment>
<sequence>MGSKVQKLDAKVTPERLQEGLLERDRLILQIIISVLDEKQILERHILKERVANLIELADHDDELKETIHALLNRI</sequence>
<evidence type="ECO:0000313" key="2">
    <source>
        <dbReference type="Proteomes" id="UP000030416"/>
    </source>
</evidence>
<name>A0A0A3I5D6_9BACL</name>
<protein>
    <submittedName>
        <fullName evidence="1">Phosphate-starvation-inducible protein PsiE</fullName>
    </submittedName>
</protein>
<dbReference type="Proteomes" id="UP000030416">
    <property type="component" value="Unassembled WGS sequence"/>
</dbReference>